<evidence type="ECO:0000313" key="3">
    <source>
        <dbReference type="EMBL" id="OSX70575.1"/>
    </source>
</evidence>
<dbReference type="InterPro" id="IPR049625">
    <property type="entry name" value="Glyco_transf_61_cat"/>
</dbReference>
<dbReference type="Proteomes" id="UP000218209">
    <property type="component" value="Unassembled WGS sequence"/>
</dbReference>
<gene>
    <name evidence="3" type="ORF">BU14_0717s0002</name>
</gene>
<evidence type="ECO:0000313" key="4">
    <source>
        <dbReference type="Proteomes" id="UP000218209"/>
    </source>
</evidence>
<name>A0A1X6NPS9_PORUM</name>
<dbReference type="Pfam" id="PF04577">
    <property type="entry name" value="Glyco_transf_61"/>
    <property type="match status" value="1"/>
</dbReference>
<protein>
    <recommendedName>
        <fullName evidence="2">Glycosyltransferase 61 catalytic domain-containing protein</fullName>
    </recommendedName>
</protein>
<reference evidence="3 4" key="1">
    <citation type="submission" date="2017-03" db="EMBL/GenBank/DDBJ databases">
        <title>WGS assembly of Porphyra umbilicalis.</title>
        <authorList>
            <person name="Brawley S.H."/>
            <person name="Blouin N.A."/>
            <person name="Ficko-Blean E."/>
            <person name="Wheeler G.L."/>
            <person name="Lohr M."/>
            <person name="Goodson H.V."/>
            <person name="Jenkins J.W."/>
            <person name="Blaby-Haas C.E."/>
            <person name="Helliwell K.E."/>
            <person name="Chan C."/>
            <person name="Marriage T."/>
            <person name="Bhattacharya D."/>
            <person name="Klein A.S."/>
            <person name="Badis Y."/>
            <person name="Brodie J."/>
            <person name="Cao Y."/>
            <person name="Collen J."/>
            <person name="Dittami S.M."/>
            <person name="Gachon C.M."/>
            <person name="Green B.R."/>
            <person name="Karpowicz S."/>
            <person name="Kim J.W."/>
            <person name="Kudahl U."/>
            <person name="Lin S."/>
            <person name="Michel G."/>
            <person name="Mittag M."/>
            <person name="Olson B.J."/>
            <person name="Pangilinan J."/>
            <person name="Peng Y."/>
            <person name="Qiu H."/>
            <person name="Shu S."/>
            <person name="Singer J.T."/>
            <person name="Smith A.G."/>
            <person name="Sprecher B.N."/>
            <person name="Wagner V."/>
            <person name="Wang W."/>
            <person name="Wang Z.-Y."/>
            <person name="Yan J."/>
            <person name="Yarish C."/>
            <person name="Zoeuner-Riek S."/>
            <person name="Zhuang Y."/>
            <person name="Zou Y."/>
            <person name="Lindquist E.A."/>
            <person name="Grimwood J."/>
            <person name="Barry K."/>
            <person name="Rokhsar D.S."/>
            <person name="Schmutz J."/>
            <person name="Stiller J.W."/>
            <person name="Grossman A.R."/>
            <person name="Prochnik S.E."/>
        </authorList>
    </citation>
    <scope>NUCLEOTIDE SEQUENCE [LARGE SCALE GENOMIC DNA]</scope>
    <source>
        <strain evidence="3">4086291</strain>
    </source>
</reference>
<keyword evidence="4" id="KW-1185">Reference proteome</keyword>
<dbReference type="GO" id="GO:0016757">
    <property type="term" value="F:glycosyltransferase activity"/>
    <property type="evidence" value="ECO:0007669"/>
    <property type="project" value="InterPro"/>
</dbReference>
<dbReference type="EMBL" id="KV919237">
    <property type="protein sequence ID" value="OSX70575.1"/>
    <property type="molecule type" value="Genomic_DNA"/>
</dbReference>
<evidence type="ECO:0000259" key="2">
    <source>
        <dbReference type="Pfam" id="PF04577"/>
    </source>
</evidence>
<accession>A0A1X6NPS9</accession>
<sequence length="607" mass="57978">MTARTMTGRLRWSPRPKAVDGWRPPTARAAAPAVASVLLGALFAASVWRLATTPLAAVPADGGGRGAPGVAAAAAAALPPPRSAAAAAAGVAAAAAAPAAAVPSRVAAAYAATDGGGGAAPPPPAGAVVPGVTTSGGPSPLGRPACAAAAVAAAAAPAPADGTADGPADGGPVDAAAVLVAGGGGARWYVNTAGQVLRVGPDGDAALVDVGGGAKEGAWPDEPTADGGGGGPRTVPFAVAPGEVPPPVAAAAGAAGAGAGAAGSAAPYAGAGLVVHLGQHHGATFYHVFTELLPRLLSVWPLLTAYPEATLLLPSSSVTRSVATALGVADRLAPAPAPGSWLPATAIVAPPPVQQVRPAGVYPPCAAAAVASFLRAALAAPAGVPAAATPPAAAGAPAAAAAPRTLLWISRSASQAADDDAGTPHCTGKRCVANERAAVAALGAALGDGWAVTVFPHNGGLAGAVAAFGARPDVVVGVHGAGWQNLVFAADAPAAAAGAPGGGGGGGGGTAAAAAAPPPPPRSRPIAVHISSSWRPDFFAPLAAAAGYRWARLYHPGVTHYGTDLRVDVDALVAAVVDAVGGRFDYSTAAWERRRRGGGWTRPPGVS</sequence>
<proteinExistence type="predicted"/>
<evidence type="ECO:0000256" key="1">
    <source>
        <dbReference type="SAM" id="MobiDB-lite"/>
    </source>
</evidence>
<dbReference type="AlphaFoldDB" id="A0A1X6NPS9"/>
<feature type="domain" description="Glycosyltransferase 61 catalytic" evidence="2">
    <location>
        <begin position="285"/>
        <end position="490"/>
    </location>
</feature>
<feature type="compositionally biased region" description="Gly residues" evidence="1">
    <location>
        <begin position="499"/>
        <end position="510"/>
    </location>
</feature>
<feature type="region of interest" description="Disordered" evidence="1">
    <location>
        <begin position="498"/>
        <end position="523"/>
    </location>
</feature>
<organism evidence="3 4">
    <name type="scientific">Porphyra umbilicalis</name>
    <name type="common">Purple laver</name>
    <name type="synonym">Red alga</name>
    <dbReference type="NCBI Taxonomy" id="2786"/>
    <lineage>
        <taxon>Eukaryota</taxon>
        <taxon>Rhodophyta</taxon>
        <taxon>Bangiophyceae</taxon>
        <taxon>Bangiales</taxon>
        <taxon>Bangiaceae</taxon>
        <taxon>Porphyra</taxon>
    </lineage>
</organism>